<reference evidence="1 2" key="1">
    <citation type="submission" date="2019-11" db="EMBL/GenBank/DDBJ databases">
        <title>Draft genome sequences of five Paenibacillus species of dairy origin.</title>
        <authorList>
            <person name="Olajide A.M."/>
            <person name="Chen S."/>
            <person name="Lapointe G."/>
        </authorList>
    </citation>
    <scope>NUCLEOTIDE SEQUENCE [LARGE SCALE GENOMIC DNA]</scope>
    <source>
        <strain evidence="1 2">3CT49</strain>
    </source>
</reference>
<evidence type="ECO:0000313" key="2">
    <source>
        <dbReference type="Proteomes" id="UP000442469"/>
    </source>
</evidence>
<protein>
    <submittedName>
        <fullName evidence="1">Uncharacterized protein</fullName>
    </submittedName>
</protein>
<dbReference type="AlphaFoldDB" id="A0A6N8EZ11"/>
<comment type="caution">
    <text evidence="1">The sequence shown here is derived from an EMBL/GenBank/DDBJ whole genome shotgun (WGS) entry which is preliminary data.</text>
</comment>
<dbReference type="EMBL" id="WNZZ01000019">
    <property type="protein sequence ID" value="MUG24915.1"/>
    <property type="molecule type" value="Genomic_DNA"/>
</dbReference>
<gene>
    <name evidence="1" type="ORF">GNQ08_21355</name>
</gene>
<evidence type="ECO:0000313" key="1">
    <source>
        <dbReference type="EMBL" id="MUG24915.1"/>
    </source>
</evidence>
<sequence>MKKKVLRFDIRLEGNVASIETDRTRIGTLETLLKMIFHEYSKKKPEELDKFMQRLNTLYEFIRNRGQPLKEIDEPLDDFDFWKMLMERPPLKNG</sequence>
<proteinExistence type="predicted"/>
<dbReference type="RefSeq" id="WP_155620790.1">
    <property type="nucleotide sequence ID" value="NZ_JAHAJO010000012.1"/>
</dbReference>
<organism evidence="1 2">
    <name type="scientific">Paenibacillus macerans</name>
    <name type="common">Bacillus macerans</name>
    <dbReference type="NCBI Taxonomy" id="44252"/>
    <lineage>
        <taxon>Bacteria</taxon>
        <taxon>Bacillati</taxon>
        <taxon>Bacillota</taxon>
        <taxon>Bacilli</taxon>
        <taxon>Bacillales</taxon>
        <taxon>Paenibacillaceae</taxon>
        <taxon>Paenibacillus</taxon>
    </lineage>
</organism>
<dbReference type="Proteomes" id="UP000442469">
    <property type="component" value="Unassembled WGS sequence"/>
</dbReference>
<name>A0A6N8EZ11_PAEMA</name>
<accession>A0A6N8EZ11</accession>